<evidence type="ECO:0000256" key="11">
    <source>
        <dbReference type="ARBA" id="ARBA00022741"/>
    </source>
</evidence>
<dbReference type="SMART" id="SM00091">
    <property type="entry name" value="PAS"/>
    <property type="match status" value="4"/>
</dbReference>
<evidence type="ECO:0000256" key="12">
    <source>
        <dbReference type="ARBA" id="ARBA00022777"/>
    </source>
</evidence>
<dbReference type="PANTHER" id="PTHR41523:SF7">
    <property type="entry name" value="HISTIDINE KINASE"/>
    <property type="match status" value="1"/>
</dbReference>
<dbReference type="EMBL" id="PDZR01000002">
    <property type="protein sequence ID" value="PNG27213.1"/>
    <property type="molecule type" value="Genomic_DNA"/>
</dbReference>
<evidence type="ECO:0000259" key="18">
    <source>
        <dbReference type="PROSITE" id="PS50112"/>
    </source>
</evidence>
<dbReference type="Pfam" id="PF00989">
    <property type="entry name" value="PAS"/>
    <property type="match status" value="2"/>
</dbReference>
<dbReference type="Pfam" id="PF08447">
    <property type="entry name" value="PAS_3"/>
    <property type="match status" value="1"/>
</dbReference>
<keyword evidence="6" id="KW-0716">Sensory transduction</keyword>
<dbReference type="PANTHER" id="PTHR41523">
    <property type="entry name" value="TWO-COMPONENT SYSTEM SENSOR PROTEIN"/>
    <property type="match status" value="1"/>
</dbReference>
<dbReference type="InterPro" id="IPR011102">
    <property type="entry name" value="Sig_transdc_His_kinase_HWE"/>
</dbReference>
<dbReference type="InterPro" id="IPR013656">
    <property type="entry name" value="PAS_4"/>
</dbReference>
<evidence type="ECO:0000256" key="6">
    <source>
        <dbReference type="ARBA" id="ARBA00022606"/>
    </source>
</evidence>
<dbReference type="CDD" id="cd00130">
    <property type="entry name" value="PAS"/>
    <property type="match status" value="2"/>
</dbReference>
<protein>
    <recommendedName>
        <fullName evidence="3">Blue-light-activated histidine kinase</fullName>
        <ecNumber evidence="2">2.7.13.3</ecNumber>
    </recommendedName>
</protein>
<dbReference type="OrthoDB" id="341208at2"/>
<dbReference type="Pfam" id="PF08448">
    <property type="entry name" value="PAS_4"/>
    <property type="match status" value="1"/>
</dbReference>
<evidence type="ECO:0000256" key="16">
    <source>
        <dbReference type="ARBA" id="ARBA00023170"/>
    </source>
</evidence>
<dbReference type="InterPro" id="IPR013767">
    <property type="entry name" value="PAS_fold"/>
</dbReference>
<dbReference type="PROSITE" id="PS50113">
    <property type="entry name" value="PAC"/>
    <property type="match status" value="2"/>
</dbReference>
<dbReference type="NCBIfam" id="TIGR00229">
    <property type="entry name" value="sensory_box"/>
    <property type="match status" value="1"/>
</dbReference>
<feature type="domain" description="PAS" evidence="18">
    <location>
        <begin position="248"/>
        <end position="293"/>
    </location>
</feature>
<evidence type="ECO:0000256" key="17">
    <source>
        <dbReference type="SAM" id="Coils"/>
    </source>
</evidence>
<evidence type="ECO:0000256" key="9">
    <source>
        <dbReference type="ARBA" id="ARBA00022679"/>
    </source>
</evidence>
<dbReference type="InterPro" id="IPR000014">
    <property type="entry name" value="PAS"/>
</dbReference>
<feature type="domain" description="PAC" evidence="19">
    <location>
        <begin position="199"/>
        <end position="251"/>
    </location>
</feature>
<evidence type="ECO:0000313" key="20">
    <source>
        <dbReference type="EMBL" id="PNG27213.1"/>
    </source>
</evidence>
<evidence type="ECO:0000256" key="13">
    <source>
        <dbReference type="ARBA" id="ARBA00022840"/>
    </source>
</evidence>
<dbReference type="Pfam" id="PF07536">
    <property type="entry name" value="HWE_HK"/>
    <property type="match status" value="1"/>
</dbReference>
<keyword evidence="11" id="KW-0547">Nucleotide-binding</keyword>
<evidence type="ECO:0000256" key="3">
    <source>
        <dbReference type="ARBA" id="ARBA00021740"/>
    </source>
</evidence>
<dbReference type="GO" id="GO:0005524">
    <property type="term" value="F:ATP binding"/>
    <property type="evidence" value="ECO:0007669"/>
    <property type="project" value="UniProtKB-KW"/>
</dbReference>
<dbReference type="InterPro" id="IPR013655">
    <property type="entry name" value="PAS_fold_3"/>
</dbReference>
<dbReference type="EC" id="2.7.13.3" evidence="2"/>
<dbReference type="PROSITE" id="PS50112">
    <property type="entry name" value="PAS"/>
    <property type="match status" value="1"/>
</dbReference>
<evidence type="ECO:0000256" key="7">
    <source>
        <dbReference type="ARBA" id="ARBA00022630"/>
    </source>
</evidence>
<evidence type="ECO:0000256" key="14">
    <source>
        <dbReference type="ARBA" id="ARBA00022991"/>
    </source>
</evidence>
<dbReference type="GO" id="GO:0004673">
    <property type="term" value="F:protein histidine kinase activity"/>
    <property type="evidence" value="ECO:0007669"/>
    <property type="project" value="UniProtKB-EC"/>
</dbReference>
<name>A0A2J7TKB7_METSI</name>
<keyword evidence="8" id="KW-0288">FMN</keyword>
<evidence type="ECO:0000256" key="8">
    <source>
        <dbReference type="ARBA" id="ARBA00022643"/>
    </source>
</evidence>
<sequence length="868" mass="93439">MRGTALSAASATEIVSYIMVGLTAQGKIASWDAAAEALTGFAAQDVTGGDIERLLVAPTPESHRAIAALRAGFAARFGSLIRCKDGGFVAVEIEAKARGDAPGAISLRDLTAERLAAGASRHAAERLKLALGAAAIGAYEIDLSTQRYQLDGRAAAMWGRDPGESVCFATLADQVLDEDRPSAEAALAAASDPAGDGSYATEFRIRRHSDGVLRWLSLRGRTFFENGRPVSRIGVMLDVTQNRRLEEDNAHLAAIVETTGDAIYSLTLDGAVKSWNPAAERMFGVASQEMIGKAETALTPAELQGEAGTLFDAAKAGAIVRRETKRLRRDGSSFDVLLSIAPMRGRNGETVAAISVLARDISHEKRVLAQLEQANARMAQQTAELDAVFEALNVPVTVFNRDVAIARTNAAARAVWGVTPDMPQPLPFEEVAAQLSVRNSAGETIDPAALSARRALAGESVAAQHYQITSPSGLKHDFEAAELPLIVDGAITGAVAVWHDVTEARRRDDQASILLRELSHRSKNLLSVIESILRQSAKGSVSKDDFVARFSDRLRALASSHDLLAKTNSLSVSMTDLIFSQVGHHWEPGQRRIVLSGLGVRLKPDAAQMIGMALHELSTNAAKYGALSNATGRVSIGWRVDHEVESEPMFVLNWVERGGPPVQAPERAGFGTTVIQRVAGQSLRGTASLAYPEEGVAWTLRAPRSSVIDATQQDAPRAERIRSPALEKLQALWINLYRDGKLPRLDDLAIDEIEPQDHLIVADVDNAINPPAVHFVSIGKALVERMGLRRECQDIEVSETEILGSEDGAYRRCIRSARPAYEYAYFNLTQGRSFFFERLLLPLSDDGQSISRIIGMASFDDSASAGAN</sequence>
<evidence type="ECO:0000256" key="1">
    <source>
        <dbReference type="ARBA" id="ARBA00000085"/>
    </source>
</evidence>
<dbReference type="Gene3D" id="3.30.450.20">
    <property type="entry name" value="PAS domain"/>
    <property type="match status" value="4"/>
</dbReference>
<keyword evidence="14" id="KW-0157">Chromophore</keyword>
<dbReference type="AlphaFoldDB" id="A0A2J7TKB7"/>
<dbReference type="InterPro" id="IPR036890">
    <property type="entry name" value="HATPase_C_sf"/>
</dbReference>
<proteinExistence type="predicted"/>
<keyword evidence="10" id="KW-0677">Repeat</keyword>
<dbReference type="Gene3D" id="2.10.70.100">
    <property type="match status" value="1"/>
</dbReference>
<comment type="caution">
    <text evidence="20">The sequence shown here is derived from an EMBL/GenBank/DDBJ whole genome shotgun (WGS) entry which is preliminary data.</text>
</comment>
<dbReference type="GO" id="GO:0006355">
    <property type="term" value="P:regulation of DNA-templated transcription"/>
    <property type="evidence" value="ECO:0007669"/>
    <property type="project" value="InterPro"/>
</dbReference>
<evidence type="ECO:0000256" key="15">
    <source>
        <dbReference type="ARBA" id="ARBA00023026"/>
    </source>
</evidence>
<evidence type="ECO:0000256" key="4">
    <source>
        <dbReference type="ARBA" id="ARBA00022543"/>
    </source>
</evidence>
<dbReference type="InterPro" id="IPR000700">
    <property type="entry name" value="PAS-assoc_C"/>
</dbReference>
<evidence type="ECO:0000256" key="2">
    <source>
        <dbReference type="ARBA" id="ARBA00012438"/>
    </source>
</evidence>
<comment type="catalytic activity">
    <reaction evidence="1">
        <text>ATP + protein L-histidine = ADP + protein N-phospho-L-histidine.</text>
        <dbReference type="EC" id="2.7.13.3"/>
    </reaction>
</comment>
<dbReference type="SMART" id="SM00086">
    <property type="entry name" value="PAC"/>
    <property type="match status" value="2"/>
</dbReference>
<keyword evidence="17" id="KW-0175">Coiled coil</keyword>
<dbReference type="InterPro" id="IPR001610">
    <property type="entry name" value="PAC"/>
</dbReference>
<dbReference type="SUPFAM" id="SSF55785">
    <property type="entry name" value="PYP-like sensor domain (PAS domain)"/>
    <property type="match status" value="4"/>
</dbReference>
<dbReference type="Gene3D" id="3.30.565.10">
    <property type="entry name" value="Histidine kinase-like ATPase, C-terminal domain"/>
    <property type="match status" value="1"/>
</dbReference>
<keyword evidence="5" id="KW-0597">Phosphoprotein</keyword>
<dbReference type="Proteomes" id="UP000236286">
    <property type="component" value="Unassembled WGS sequence"/>
</dbReference>
<evidence type="ECO:0000259" key="19">
    <source>
        <dbReference type="PROSITE" id="PS50113"/>
    </source>
</evidence>
<accession>A0A2J7TKB7</accession>
<keyword evidence="7" id="KW-0285">Flavoprotein</keyword>
<keyword evidence="12" id="KW-0418">Kinase</keyword>
<keyword evidence="9" id="KW-0808">Transferase</keyword>
<keyword evidence="13" id="KW-0067">ATP-binding</keyword>
<evidence type="ECO:0000313" key="21">
    <source>
        <dbReference type="Proteomes" id="UP000236286"/>
    </source>
</evidence>
<feature type="domain" description="PAC" evidence="19">
    <location>
        <begin position="320"/>
        <end position="373"/>
    </location>
</feature>
<dbReference type="InterPro" id="IPR035965">
    <property type="entry name" value="PAS-like_dom_sf"/>
</dbReference>
<dbReference type="SMART" id="SM00911">
    <property type="entry name" value="HWE_HK"/>
    <property type="match status" value="1"/>
</dbReference>
<evidence type="ECO:0000256" key="5">
    <source>
        <dbReference type="ARBA" id="ARBA00022553"/>
    </source>
</evidence>
<organism evidence="20 21">
    <name type="scientific">Methylocella silvestris</name>
    <dbReference type="NCBI Taxonomy" id="199596"/>
    <lineage>
        <taxon>Bacteria</taxon>
        <taxon>Pseudomonadati</taxon>
        <taxon>Pseudomonadota</taxon>
        <taxon>Alphaproteobacteria</taxon>
        <taxon>Hyphomicrobiales</taxon>
        <taxon>Beijerinckiaceae</taxon>
        <taxon>Methylocella</taxon>
    </lineage>
</organism>
<keyword evidence="16" id="KW-0675">Receptor</keyword>
<dbReference type="GO" id="GO:0009881">
    <property type="term" value="F:photoreceptor activity"/>
    <property type="evidence" value="ECO:0007669"/>
    <property type="project" value="UniProtKB-KW"/>
</dbReference>
<gene>
    <name evidence="20" type="ORF">CR492_03760</name>
</gene>
<keyword evidence="15" id="KW-0843">Virulence</keyword>
<evidence type="ECO:0000256" key="10">
    <source>
        <dbReference type="ARBA" id="ARBA00022737"/>
    </source>
</evidence>
<feature type="coiled-coil region" evidence="17">
    <location>
        <begin position="361"/>
        <end position="391"/>
    </location>
</feature>
<keyword evidence="4" id="KW-0600">Photoreceptor protein</keyword>
<reference evidence="20 21" key="1">
    <citation type="submission" date="2017-10" db="EMBL/GenBank/DDBJ databases">
        <title>Genome announcement of Methylocella silvestris TVC from permafrost.</title>
        <authorList>
            <person name="Wang J."/>
            <person name="Geng K."/>
            <person name="Ul-Haque F."/>
            <person name="Crombie A.T."/>
            <person name="Street L.E."/>
            <person name="Wookey P.A."/>
            <person name="Murrell J.C."/>
            <person name="Pratscher J."/>
        </authorList>
    </citation>
    <scope>NUCLEOTIDE SEQUENCE [LARGE SCALE GENOMIC DNA]</scope>
    <source>
        <strain evidence="20 21">TVC</strain>
    </source>
</reference>